<protein>
    <submittedName>
        <fullName evidence="2">Uncharacterized protein</fullName>
    </submittedName>
</protein>
<dbReference type="Proteomes" id="UP000789390">
    <property type="component" value="Unassembled WGS sequence"/>
</dbReference>
<evidence type="ECO:0000313" key="2">
    <source>
        <dbReference type="EMBL" id="CAH0108421.1"/>
    </source>
</evidence>
<evidence type="ECO:0000256" key="1">
    <source>
        <dbReference type="SAM" id="Phobius"/>
    </source>
</evidence>
<name>A0A8J2WMC5_9CRUS</name>
<accession>A0A8J2WMC5</accession>
<gene>
    <name evidence="2" type="ORF">DGAL_LOCUS11800</name>
</gene>
<keyword evidence="1" id="KW-0812">Transmembrane</keyword>
<dbReference type="AlphaFoldDB" id="A0A8J2WMC5"/>
<dbReference type="OrthoDB" id="416344at2759"/>
<organism evidence="2 3">
    <name type="scientific">Daphnia galeata</name>
    <dbReference type="NCBI Taxonomy" id="27404"/>
    <lineage>
        <taxon>Eukaryota</taxon>
        <taxon>Metazoa</taxon>
        <taxon>Ecdysozoa</taxon>
        <taxon>Arthropoda</taxon>
        <taxon>Crustacea</taxon>
        <taxon>Branchiopoda</taxon>
        <taxon>Diplostraca</taxon>
        <taxon>Cladocera</taxon>
        <taxon>Anomopoda</taxon>
        <taxon>Daphniidae</taxon>
        <taxon>Daphnia</taxon>
    </lineage>
</organism>
<evidence type="ECO:0000313" key="3">
    <source>
        <dbReference type="Proteomes" id="UP000789390"/>
    </source>
</evidence>
<feature type="transmembrane region" description="Helical" evidence="1">
    <location>
        <begin position="12"/>
        <end position="36"/>
    </location>
</feature>
<keyword evidence="1" id="KW-0472">Membrane</keyword>
<keyword evidence="3" id="KW-1185">Reference proteome</keyword>
<proteinExistence type="predicted"/>
<dbReference type="EMBL" id="CAKKLH010000284">
    <property type="protein sequence ID" value="CAH0108421.1"/>
    <property type="molecule type" value="Genomic_DNA"/>
</dbReference>
<comment type="caution">
    <text evidence="2">The sequence shown here is derived from an EMBL/GenBank/DDBJ whole genome shotgun (WGS) entry which is preliminary data.</text>
</comment>
<keyword evidence="1" id="KW-1133">Transmembrane helix</keyword>
<sequence length="157" mass="17870">MSFNYLEGVLNASHSEVICILLCVYPALVITFAVIVNQSTQFGRKEESIKFQTPYIAQKRNFNLLSQTPSCDVSTEKLKAFGRISNVTAIIREIPASKSTDQKMKQILEFWKNNSPYKSVDLQLFDKQGKVYTDVSSDSFINRLKSGIFDCFYKLIS</sequence>
<reference evidence="2" key="1">
    <citation type="submission" date="2021-11" db="EMBL/GenBank/DDBJ databases">
        <authorList>
            <person name="Schell T."/>
        </authorList>
    </citation>
    <scope>NUCLEOTIDE SEQUENCE</scope>
    <source>
        <strain evidence="2">M5</strain>
    </source>
</reference>